<feature type="domain" description="Nudix hydrolase" evidence="5">
    <location>
        <begin position="1"/>
        <end position="132"/>
    </location>
</feature>
<evidence type="ECO:0000313" key="6">
    <source>
        <dbReference type="EMBL" id="SEC90532.1"/>
    </source>
</evidence>
<dbReference type="AlphaFoldDB" id="A0A1H4WAX2"/>
<dbReference type="PANTHER" id="PTHR43046">
    <property type="entry name" value="GDP-MANNOSE MANNOSYL HYDROLASE"/>
    <property type="match status" value="1"/>
</dbReference>
<name>A0A1H4WAX2_9ACTN</name>
<evidence type="ECO:0000256" key="1">
    <source>
        <dbReference type="ARBA" id="ARBA00001946"/>
    </source>
</evidence>
<evidence type="ECO:0000313" key="7">
    <source>
        <dbReference type="Proteomes" id="UP000198742"/>
    </source>
</evidence>
<evidence type="ECO:0000256" key="3">
    <source>
        <dbReference type="ARBA" id="ARBA00022801"/>
    </source>
</evidence>
<dbReference type="Proteomes" id="UP000198742">
    <property type="component" value="Unassembled WGS sequence"/>
</dbReference>
<keyword evidence="7" id="KW-1185">Reference proteome</keyword>
<accession>A0A1H4WAX2</accession>
<dbReference type="PRINTS" id="PR00502">
    <property type="entry name" value="NUDIXFAMILY"/>
</dbReference>
<evidence type="ECO:0000256" key="4">
    <source>
        <dbReference type="RuleBase" id="RU003476"/>
    </source>
</evidence>
<dbReference type="InterPro" id="IPR000086">
    <property type="entry name" value="NUDIX_hydrolase_dom"/>
</dbReference>
<dbReference type="GO" id="GO:0016787">
    <property type="term" value="F:hydrolase activity"/>
    <property type="evidence" value="ECO:0007669"/>
    <property type="project" value="UniProtKB-KW"/>
</dbReference>
<dbReference type="RefSeq" id="WP_090970160.1">
    <property type="nucleotide sequence ID" value="NZ_FNRT01000002.1"/>
</dbReference>
<dbReference type="OrthoDB" id="9804442at2"/>
<reference evidence="7" key="1">
    <citation type="submission" date="2016-10" db="EMBL/GenBank/DDBJ databases">
        <authorList>
            <person name="Varghese N."/>
            <person name="Submissions S."/>
        </authorList>
    </citation>
    <scope>NUCLEOTIDE SEQUENCE [LARGE SCALE GENOMIC DNA]</scope>
    <source>
        <strain evidence="7">DSM 22017</strain>
    </source>
</reference>
<protein>
    <submittedName>
        <fullName evidence="6">ADP-ribose pyrophosphatase YjhB, NUDIX family</fullName>
    </submittedName>
</protein>
<dbReference type="InterPro" id="IPR015797">
    <property type="entry name" value="NUDIX_hydrolase-like_dom_sf"/>
</dbReference>
<evidence type="ECO:0000256" key="2">
    <source>
        <dbReference type="ARBA" id="ARBA00005582"/>
    </source>
</evidence>
<comment type="similarity">
    <text evidence="2 4">Belongs to the Nudix hydrolase family.</text>
</comment>
<dbReference type="PROSITE" id="PS51462">
    <property type="entry name" value="NUDIX"/>
    <property type="match status" value="1"/>
</dbReference>
<dbReference type="SUPFAM" id="SSF55811">
    <property type="entry name" value="Nudix"/>
    <property type="match status" value="1"/>
</dbReference>
<comment type="cofactor">
    <cofactor evidence="1">
        <name>Mg(2+)</name>
        <dbReference type="ChEBI" id="CHEBI:18420"/>
    </cofactor>
</comment>
<keyword evidence="3 4" id="KW-0378">Hydrolase</keyword>
<dbReference type="PANTHER" id="PTHR43046:SF14">
    <property type="entry name" value="MUTT_NUDIX FAMILY PROTEIN"/>
    <property type="match status" value="1"/>
</dbReference>
<dbReference type="Gene3D" id="3.90.79.10">
    <property type="entry name" value="Nucleoside Triphosphate Pyrophosphohydrolase"/>
    <property type="match status" value="1"/>
</dbReference>
<dbReference type="InterPro" id="IPR020084">
    <property type="entry name" value="NUDIX_hydrolase_CS"/>
</dbReference>
<proteinExistence type="inferred from homology"/>
<sequence length="136" mass="14693">MSHAPDRAVAVALHDGQVLVIARQKEGRAYCVLPGGGVEPGEPPEVAVLRELAEETGLMGTVSRPLWTIEHHDRRAHYFLVAVEPGPMTLGGPEASTRTTTNDYAPQWLSMDSLDDGSLQPESIRDLVRAVEAEIG</sequence>
<dbReference type="EMBL" id="FNRT01000002">
    <property type="protein sequence ID" value="SEC90532.1"/>
    <property type="molecule type" value="Genomic_DNA"/>
</dbReference>
<gene>
    <name evidence="6" type="ORF">SAMN04489844_3225</name>
</gene>
<dbReference type="InterPro" id="IPR020476">
    <property type="entry name" value="Nudix_hydrolase"/>
</dbReference>
<dbReference type="STRING" id="402596.SAMN04489844_3225"/>
<evidence type="ECO:0000259" key="5">
    <source>
        <dbReference type="PROSITE" id="PS51462"/>
    </source>
</evidence>
<dbReference type="Pfam" id="PF00293">
    <property type="entry name" value="NUDIX"/>
    <property type="match status" value="1"/>
</dbReference>
<dbReference type="PROSITE" id="PS00893">
    <property type="entry name" value="NUDIX_BOX"/>
    <property type="match status" value="1"/>
</dbReference>
<organism evidence="6 7">
    <name type="scientific">Nocardioides exalbidus</name>
    <dbReference type="NCBI Taxonomy" id="402596"/>
    <lineage>
        <taxon>Bacteria</taxon>
        <taxon>Bacillati</taxon>
        <taxon>Actinomycetota</taxon>
        <taxon>Actinomycetes</taxon>
        <taxon>Propionibacteriales</taxon>
        <taxon>Nocardioidaceae</taxon>
        <taxon>Nocardioides</taxon>
    </lineage>
</organism>